<dbReference type="SUPFAM" id="SSF46955">
    <property type="entry name" value="Putative DNA-binding domain"/>
    <property type="match status" value="1"/>
</dbReference>
<dbReference type="SMART" id="SM00874">
    <property type="entry name" value="B5"/>
    <property type="match status" value="1"/>
</dbReference>
<dbReference type="InterPro" id="IPR004532">
    <property type="entry name" value="Phe-tRNA-ligase_IIc_bsu_bact"/>
</dbReference>
<dbReference type="Pfam" id="PF03483">
    <property type="entry name" value="B3_4"/>
    <property type="match status" value="1"/>
</dbReference>
<protein>
    <recommendedName>
        <fullName evidence="15">Phenylalanine--tRNA ligase beta subunit</fullName>
        <ecNumber evidence="15">6.1.1.20</ecNumber>
    </recommendedName>
    <alternativeName>
        <fullName evidence="15">Phenylalanyl-tRNA synthetase beta subunit</fullName>
        <shortName evidence="15">PheRS</shortName>
    </alternativeName>
</protein>
<evidence type="ECO:0000256" key="3">
    <source>
        <dbReference type="ARBA" id="ARBA00011209"/>
    </source>
</evidence>
<evidence type="ECO:0000256" key="8">
    <source>
        <dbReference type="ARBA" id="ARBA00022741"/>
    </source>
</evidence>
<dbReference type="PANTHER" id="PTHR10947:SF0">
    <property type="entry name" value="PHENYLALANINE--TRNA LIGASE BETA SUBUNIT"/>
    <property type="match status" value="1"/>
</dbReference>
<evidence type="ECO:0000256" key="12">
    <source>
        <dbReference type="ARBA" id="ARBA00022917"/>
    </source>
</evidence>
<feature type="binding site" evidence="15">
    <location>
        <position position="480"/>
    </location>
    <ligand>
        <name>Mg(2+)</name>
        <dbReference type="ChEBI" id="CHEBI:18420"/>
        <note>shared with alpha subunit</note>
    </ligand>
</feature>
<dbReference type="GO" id="GO:0000287">
    <property type="term" value="F:magnesium ion binding"/>
    <property type="evidence" value="ECO:0007669"/>
    <property type="project" value="UniProtKB-UniRule"/>
</dbReference>
<dbReference type="Gene3D" id="3.30.930.10">
    <property type="entry name" value="Bira Bifunctional Protein, Domain 2"/>
    <property type="match status" value="1"/>
</dbReference>
<keyword evidence="7 15" id="KW-0479">Metal-binding</keyword>
<dbReference type="NCBIfam" id="TIGR00472">
    <property type="entry name" value="pheT_bact"/>
    <property type="match status" value="1"/>
</dbReference>
<dbReference type="PROSITE" id="PS51447">
    <property type="entry name" value="FDX_ACB"/>
    <property type="match status" value="1"/>
</dbReference>
<comment type="catalytic activity">
    <reaction evidence="14 15">
        <text>tRNA(Phe) + L-phenylalanine + ATP = L-phenylalanyl-tRNA(Phe) + AMP + diphosphate + H(+)</text>
        <dbReference type="Rhea" id="RHEA:19413"/>
        <dbReference type="Rhea" id="RHEA-COMP:9668"/>
        <dbReference type="Rhea" id="RHEA-COMP:9699"/>
        <dbReference type="ChEBI" id="CHEBI:15378"/>
        <dbReference type="ChEBI" id="CHEBI:30616"/>
        <dbReference type="ChEBI" id="CHEBI:33019"/>
        <dbReference type="ChEBI" id="CHEBI:58095"/>
        <dbReference type="ChEBI" id="CHEBI:78442"/>
        <dbReference type="ChEBI" id="CHEBI:78531"/>
        <dbReference type="ChEBI" id="CHEBI:456215"/>
        <dbReference type="EC" id="6.1.1.20"/>
    </reaction>
</comment>
<evidence type="ECO:0000256" key="15">
    <source>
        <dbReference type="HAMAP-Rule" id="MF_00283"/>
    </source>
</evidence>
<dbReference type="PROSITE" id="PS50886">
    <property type="entry name" value="TRBD"/>
    <property type="match status" value="1"/>
</dbReference>
<reference evidence="21" key="1">
    <citation type="submission" date="2018-02" db="EMBL/GenBank/DDBJ databases">
        <authorList>
            <person name="Clavel T."/>
            <person name="Strowig T."/>
        </authorList>
    </citation>
    <scope>NUCLEOTIDE SEQUENCE [LARGE SCALE GENOMIC DNA]</scope>
    <source>
        <strain evidence="21">DSM 100764</strain>
    </source>
</reference>
<dbReference type="Gene3D" id="3.50.40.10">
    <property type="entry name" value="Phenylalanyl-trna Synthetase, Chain B, domain 3"/>
    <property type="match status" value="1"/>
</dbReference>
<dbReference type="FunFam" id="2.40.50.140:FF:000045">
    <property type="entry name" value="Phenylalanine--tRNA ligase beta subunit"/>
    <property type="match status" value="1"/>
</dbReference>
<keyword evidence="4 15" id="KW-0963">Cytoplasm</keyword>
<feature type="binding site" evidence="15">
    <location>
        <position position="477"/>
    </location>
    <ligand>
        <name>Mg(2+)</name>
        <dbReference type="ChEBI" id="CHEBI:18420"/>
        <note>shared with alpha subunit</note>
    </ligand>
</feature>
<dbReference type="SMART" id="SM00873">
    <property type="entry name" value="B3_4"/>
    <property type="match status" value="1"/>
</dbReference>
<dbReference type="Gene3D" id="3.30.70.380">
    <property type="entry name" value="Ferrodoxin-fold anticodon-binding domain"/>
    <property type="match status" value="1"/>
</dbReference>
<dbReference type="SUPFAM" id="SSF56037">
    <property type="entry name" value="PheT/TilS domain"/>
    <property type="match status" value="1"/>
</dbReference>
<keyword evidence="8 15" id="KW-0547">Nucleotide-binding</keyword>
<keyword evidence="10 15" id="KW-0460">Magnesium</keyword>
<dbReference type="GO" id="GO:0004826">
    <property type="term" value="F:phenylalanine-tRNA ligase activity"/>
    <property type="evidence" value="ECO:0007669"/>
    <property type="project" value="UniProtKB-UniRule"/>
</dbReference>
<dbReference type="HAMAP" id="MF_00283">
    <property type="entry name" value="Phe_tRNA_synth_beta1"/>
    <property type="match status" value="1"/>
</dbReference>
<dbReference type="InterPro" id="IPR045864">
    <property type="entry name" value="aa-tRNA-synth_II/BPL/LPL"/>
</dbReference>
<evidence type="ECO:0000256" key="10">
    <source>
        <dbReference type="ARBA" id="ARBA00022842"/>
    </source>
</evidence>
<dbReference type="InterPro" id="IPR005121">
    <property type="entry name" value="Fdx_antiC-bd"/>
</dbReference>
<dbReference type="SUPFAM" id="SSF50249">
    <property type="entry name" value="Nucleic acid-binding proteins"/>
    <property type="match status" value="1"/>
</dbReference>
<comment type="similarity">
    <text evidence="2 15">Belongs to the phenylalanyl-tRNA synthetase beta subunit family. Type 1 subfamily.</text>
</comment>
<dbReference type="Pfam" id="PF01588">
    <property type="entry name" value="tRNA_bind"/>
    <property type="match status" value="1"/>
</dbReference>
<dbReference type="InterPro" id="IPR005147">
    <property type="entry name" value="tRNA_synthase_B5-dom"/>
</dbReference>
<evidence type="ECO:0000256" key="14">
    <source>
        <dbReference type="ARBA" id="ARBA00049255"/>
    </source>
</evidence>
<dbReference type="GO" id="GO:0005524">
    <property type="term" value="F:ATP binding"/>
    <property type="evidence" value="ECO:0007669"/>
    <property type="project" value="UniProtKB-UniRule"/>
</dbReference>
<evidence type="ECO:0000259" key="17">
    <source>
        <dbReference type="PROSITE" id="PS50886"/>
    </source>
</evidence>
<dbReference type="FunFam" id="3.30.70.380:FF:000001">
    <property type="entry name" value="Phenylalanine--tRNA ligase beta subunit"/>
    <property type="match status" value="1"/>
</dbReference>
<gene>
    <name evidence="15" type="primary">pheT</name>
    <name evidence="20" type="ORF">C5O25_02280</name>
</gene>
<evidence type="ECO:0000259" key="19">
    <source>
        <dbReference type="PROSITE" id="PS51483"/>
    </source>
</evidence>
<evidence type="ECO:0000256" key="7">
    <source>
        <dbReference type="ARBA" id="ARBA00022723"/>
    </source>
</evidence>
<keyword evidence="5 16" id="KW-0820">tRNA-binding</keyword>
<keyword evidence="13 15" id="KW-0030">Aminoacyl-tRNA synthetase</keyword>
<dbReference type="InterPro" id="IPR009061">
    <property type="entry name" value="DNA-bd_dom_put_sf"/>
</dbReference>
<dbReference type="InterPro" id="IPR020825">
    <property type="entry name" value="Phe-tRNA_synthase-like_B3/B4"/>
</dbReference>
<name>A0A2V1IW06_9BACT</name>
<feature type="domain" description="FDX-ACB" evidence="18">
    <location>
        <begin position="732"/>
        <end position="825"/>
    </location>
</feature>
<evidence type="ECO:0000256" key="11">
    <source>
        <dbReference type="ARBA" id="ARBA00022884"/>
    </source>
</evidence>
<dbReference type="Pfam" id="PF17759">
    <property type="entry name" value="tRNA_synthFbeta"/>
    <property type="match status" value="1"/>
</dbReference>
<evidence type="ECO:0000256" key="6">
    <source>
        <dbReference type="ARBA" id="ARBA00022598"/>
    </source>
</evidence>
<dbReference type="InterPro" id="IPR012340">
    <property type="entry name" value="NA-bd_OB-fold"/>
</dbReference>
<dbReference type="SMART" id="SM00896">
    <property type="entry name" value="FDX-ACB"/>
    <property type="match status" value="1"/>
</dbReference>
<evidence type="ECO:0000256" key="13">
    <source>
        <dbReference type="ARBA" id="ARBA00023146"/>
    </source>
</evidence>
<dbReference type="FunFam" id="3.50.40.10:FF:000001">
    <property type="entry name" value="Phenylalanine--tRNA ligase beta subunit"/>
    <property type="match status" value="1"/>
</dbReference>
<dbReference type="GO" id="GO:0009328">
    <property type="term" value="C:phenylalanine-tRNA ligase complex"/>
    <property type="evidence" value="ECO:0007669"/>
    <property type="project" value="TreeGrafter"/>
</dbReference>
<dbReference type="SUPFAM" id="SSF54991">
    <property type="entry name" value="Anticodon-binding domain of PheRS"/>
    <property type="match status" value="1"/>
</dbReference>
<dbReference type="Pfam" id="PF03147">
    <property type="entry name" value="FDX-ACB"/>
    <property type="match status" value="1"/>
</dbReference>
<dbReference type="NCBIfam" id="NF045760">
    <property type="entry name" value="YtpR"/>
    <property type="match status" value="1"/>
</dbReference>
<dbReference type="Gene3D" id="3.30.56.10">
    <property type="match status" value="2"/>
</dbReference>
<dbReference type="InterPro" id="IPR005146">
    <property type="entry name" value="B3/B4_tRNA-bd"/>
</dbReference>
<sequence>MNISYKWLKQYVDFDLTPEELASLLTSTGLETGSVEEVESIRGGLRGLVIGRVLTCEPHPDSDHLHVTTVDLGEEAPVQIVCGAPNVAAGQTVVVATVGTKLYDGDKEFTIKRSKIRGVESLGMICAEDEIGVGASHDGIIVITDREVKPGTPAAEYFGLESDYVLEVDLTPNRIDAASHLGVARDVAAWLSCHRTPGAKVIRPSVDAFRSDRPDGAISVSISDTELCPRYSGVTIRGVKVAESPKWLRDRLTAIGQRPINNIVDITNYILHGFGQPLHCFDLAKIDGGSIEVRTCPEGTPFTTLDGVERKLSASDLMICNAAKPMCIAGVFGGLDSGVTEQTTDIFIESACFNPTAVRRTARRHGLSTDSSFRYERGTDPNATMYILQLAALMVKELAGGEICGQPVDIYPDPVEKYPVTLSYRQIDDLIGKHIETATVDSILESLDIDIASRSADAATMDLRVATYRVDVRRPCDVIEEILRIYGYNNVEMGTTLQSSLSYRSATDIDHTLKVNISQQLTAEGFNEILNNSLTSESYYANLQQMPLDHCVQLLNPLSSDLCVMRQTLLFGGLESLAYNINRKISDLAMYEFGHVYSFNPEATPTQEHPLAPYREESRLALWITGNIRPGNWARPAQPSTFFDLKAAVANILARLGITEREIKLQQGEGEIYSKSIDILTRSGKQLGSMGIISADTLRRFDIKQPVAYAELRWQELTQMAAARKVTFTPLPRTMPVQRDLALLVDRTVTFDQIQRAVAESEKRLLRNVTLFDVYEGKNLPEGKKSYAISITLQDDERTLVDQQIEAVMQRITANLAKRTGATLR</sequence>
<comment type="subunit">
    <text evidence="3 15">Tetramer of two alpha and two beta subunits.</text>
</comment>
<feature type="domain" description="B5" evidence="19">
    <location>
        <begin position="415"/>
        <end position="493"/>
    </location>
</feature>
<dbReference type="InterPro" id="IPR045060">
    <property type="entry name" value="Phe-tRNA-ligase_IIc_bsu"/>
</dbReference>
<evidence type="ECO:0000256" key="4">
    <source>
        <dbReference type="ARBA" id="ARBA00022490"/>
    </source>
</evidence>
<dbReference type="InterPro" id="IPR033714">
    <property type="entry name" value="tRNA_bind_bactPheRS"/>
</dbReference>
<dbReference type="CDD" id="cd00769">
    <property type="entry name" value="PheRS_beta_core"/>
    <property type="match status" value="1"/>
</dbReference>
<dbReference type="Pfam" id="PF03484">
    <property type="entry name" value="B5"/>
    <property type="match status" value="1"/>
</dbReference>
<accession>A0A2V1IW06</accession>
<dbReference type="PANTHER" id="PTHR10947">
    <property type="entry name" value="PHENYLALANYL-TRNA SYNTHETASE BETA CHAIN AND LEUCINE-RICH REPEAT-CONTAINING PROTEIN 47"/>
    <property type="match status" value="1"/>
</dbReference>
<dbReference type="GO" id="GO:0000049">
    <property type="term" value="F:tRNA binding"/>
    <property type="evidence" value="ECO:0007669"/>
    <property type="project" value="UniProtKB-UniRule"/>
</dbReference>
<dbReference type="EMBL" id="PUBV01000003">
    <property type="protein sequence ID" value="PWB09093.1"/>
    <property type="molecule type" value="Genomic_DNA"/>
</dbReference>
<dbReference type="InterPro" id="IPR036690">
    <property type="entry name" value="Fdx_antiC-bd_sf"/>
</dbReference>
<keyword evidence="12 15" id="KW-0648">Protein biosynthesis</keyword>
<dbReference type="InterPro" id="IPR041616">
    <property type="entry name" value="PheRS_beta_core"/>
</dbReference>
<evidence type="ECO:0000259" key="18">
    <source>
        <dbReference type="PROSITE" id="PS51447"/>
    </source>
</evidence>
<keyword evidence="6 15" id="KW-0436">Ligase</keyword>
<proteinExistence type="inferred from homology"/>
<comment type="caution">
    <text evidence="20">The sequence shown here is derived from an EMBL/GenBank/DDBJ whole genome shotgun (WGS) entry which is preliminary data.</text>
</comment>
<keyword evidence="9 15" id="KW-0067">ATP-binding</keyword>
<feature type="binding site" evidence="15">
    <location>
        <position position="481"/>
    </location>
    <ligand>
        <name>Mg(2+)</name>
        <dbReference type="ChEBI" id="CHEBI:18420"/>
        <note>shared with alpha subunit</note>
    </ligand>
</feature>
<dbReference type="GO" id="GO:0006432">
    <property type="term" value="P:phenylalanyl-tRNA aminoacylation"/>
    <property type="evidence" value="ECO:0007669"/>
    <property type="project" value="UniProtKB-UniRule"/>
</dbReference>
<dbReference type="InterPro" id="IPR002547">
    <property type="entry name" value="tRNA-bd_dom"/>
</dbReference>
<keyword evidence="11 16" id="KW-0694">RNA-binding</keyword>
<dbReference type="Gene3D" id="2.40.50.140">
    <property type="entry name" value="Nucleic acid-binding proteins"/>
    <property type="match status" value="1"/>
</dbReference>
<dbReference type="Proteomes" id="UP000244925">
    <property type="component" value="Unassembled WGS sequence"/>
</dbReference>
<dbReference type="SUPFAM" id="SSF55681">
    <property type="entry name" value="Class II aaRS and biotin synthetases"/>
    <property type="match status" value="1"/>
</dbReference>
<evidence type="ECO:0000256" key="5">
    <source>
        <dbReference type="ARBA" id="ARBA00022555"/>
    </source>
</evidence>
<evidence type="ECO:0000256" key="16">
    <source>
        <dbReference type="PROSITE-ProRule" id="PRU00209"/>
    </source>
</evidence>
<dbReference type="PROSITE" id="PS51483">
    <property type="entry name" value="B5"/>
    <property type="match status" value="1"/>
</dbReference>
<organism evidence="20 21">
    <name type="scientific">Paramuribaculum intestinale</name>
    <dbReference type="NCBI Taxonomy" id="2094151"/>
    <lineage>
        <taxon>Bacteria</taxon>
        <taxon>Pseudomonadati</taxon>
        <taxon>Bacteroidota</taxon>
        <taxon>Bacteroidia</taxon>
        <taxon>Bacteroidales</taxon>
        <taxon>Muribaculaceae</taxon>
        <taxon>Paramuribaculum</taxon>
    </lineage>
</organism>
<dbReference type="AlphaFoldDB" id="A0A2V1IW06"/>
<evidence type="ECO:0000313" key="20">
    <source>
        <dbReference type="EMBL" id="PWB09093.1"/>
    </source>
</evidence>
<feature type="binding site" evidence="15">
    <location>
        <position position="471"/>
    </location>
    <ligand>
        <name>Mg(2+)</name>
        <dbReference type="ChEBI" id="CHEBI:18420"/>
        <note>shared with alpha subunit</note>
    </ligand>
</feature>
<evidence type="ECO:0000256" key="1">
    <source>
        <dbReference type="ARBA" id="ARBA00004496"/>
    </source>
</evidence>
<dbReference type="EC" id="6.1.1.20" evidence="15"/>
<evidence type="ECO:0000313" key="21">
    <source>
        <dbReference type="Proteomes" id="UP000244925"/>
    </source>
</evidence>
<feature type="domain" description="TRNA-binding" evidence="17">
    <location>
        <begin position="42"/>
        <end position="155"/>
    </location>
</feature>
<comment type="subcellular location">
    <subcellularLocation>
        <location evidence="1 15">Cytoplasm</location>
    </subcellularLocation>
</comment>
<evidence type="ECO:0000256" key="9">
    <source>
        <dbReference type="ARBA" id="ARBA00022840"/>
    </source>
</evidence>
<keyword evidence="21" id="KW-1185">Reference proteome</keyword>
<comment type="cofactor">
    <cofactor evidence="15">
        <name>Mg(2+)</name>
        <dbReference type="ChEBI" id="CHEBI:18420"/>
    </cofactor>
    <text evidence="15">Binds 2 magnesium ions per tetramer.</text>
</comment>
<dbReference type="CDD" id="cd02796">
    <property type="entry name" value="tRNA_bind_bactPheRS"/>
    <property type="match status" value="1"/>
</dbReference>
<evidence type="ECO:0000256" key="2">
    <source>
        <dbReference type="ARBA" id="ARBA00008653"/>
    </source>
</evidence>